<dbReference type="HOGENOM" id="CLU_3088777_0_0_1"/>
<gene>
    <name evidence="1" type="ORF">M408DRAFT_332955</name>
</gene>
<evidence type="ECO:0000313" key="1">
    <source>
        <dbReference type="EMBL" id="KIM22394.1"/>
    </source>
</evidence>
<organism evidence="1 2">
    <name type="scientific">Serendipita vermifera MAFF 305830</name>
    <dbReference type="NCBI Taxonomy" id="933852"/>
    <lineage>
        <taxon>Eukaryota</taxon>
        <taxon>Fungi</taxon>
        <taxon>Dikarya</taxon>
        <taxon>Basidiomycota</taxon>
        <taxon>Agaricomycotina</taxon>
        <taxon>Agaricomycetes</taxon>
        <taxon>Sebacinales</taxon>
        <taxon>Serendipitaceae</taxon>
        <taxon>Serendipita</taxon>
    </lineage>
</organism>
<name>A0A0C3AQQ3_SERVB</name>
<reference evidence="1 2" key="1">
    <citation type="submission" date="2014-04" db="EMBL/GenBank/DDBJ databases">
        <authorList>
            <consortium name="DOE Joint Genome Institute"/>
            <person name="Kuo A."/>
            <person name="Zuccaro A."/>
            <person name="Kohler A."/>
            <person name="Nagy L.G."/>
            <person name="Floudas D."/>
            <person name="Copeland A."/>
            <person name="Barry K.W."/>
            <person name="Cichocki N."/>
            <person name="Veneault-Fourrey C."/>
            <person name="LaButti K."/>
            <person name="Lindquist E.A."/>
            <person name="Lipzen A."/>
            <person name="Lundell T."/>
            <person name="Morin E."/>
            <person name="Murat C."/>
            <person name="Sun H."/>
            <person name="Tunlid A."/>
            <person name="Henrissat B."/>
            <person name="Grigoriev I.V."/>
            <person name="Hibbett D.S."/>
            <person name="Martin F."/>
            <person name="Nordberg H.P."/>
            <person name="Cantor M.N."/>
            <person name="Hua S.X."/>
        </authorList>
    </citation>
    <scope>NUCLEOTIDE SEQUENCE [LARGE SCALE GENOMIC DNA]</scope>
    <source>
        <strain evidence="1 2">MAFF 305830</strain>
    </source>
</reference>
<protein>
    <submittedName>
        <fullName evidence="1">Uncharacterized protein</fullName>
    </submittedName>
</protein>
<dbReference type="EMBL" id="KN824357">
    <property type="protein sequence ID" value="KIM22394.1"/>
    <property type="molecule type" value="Genomic_DNA"/>
</dbReference>
<dbReference type="Proteomes" id="UP000054097">
    <property type="component" value="Unassembled WGS sequence"/>
</dbReference>
<sequence>MTASPAPILGTPRFSLRAVLLRVMSASAVRPFRISLKKRLDERAENVDVKKY</sequence>
<keyword evidence="2" id="KW-1185">Reference proteome</keyword>
<reference evidence="2" key="2">
    <citation type="submission" date="2015-01" db="EMBL/GenBank/DDBJ databases">
        <title>Evolutionary Origins and Diversification of the Mycorrhizal Mutualists.</title>
        <authorList>
            <consortium name="DOE Joint Genome Institute"/>
            <consortium name="Mycorrhizal Genomics Consortium"/>
            <person name="Kohler A."/>
            <person name="Kuo A."/>
            <person name="Nagy L.G."/>
            <person name="Floudas D."/>
            <person name="Copeland A."/>
            <person name="Barry K.W."/>
            <person name="Cichocki N."/>
            <person name="Veneault-Fourrey C."/>
            <person name="LaButti K."/>
            <person name="Lindquist E.A."/>
            <person name="Lipzen A."/>
            <person name="Lundell T."/>
            <person name="Morin E."/>
            <person name="Murat C."/>
            <person name="Riley R."/>
            <person name="Ohm R."/>
            <person name="Sun H."/>
            <person name="Tunlid A."/>
            <person name="Henrissat B."/>
            <person name="Grigoriev I.V."/>
            <person name="Hibbett D.S."/>
            <person name="Martin F."/>
        </authorList>
    </citation>
    <scope>NUCLEOTIDE SEQUENCE [LARGE SCALE GENOMIC DNA]</scope>
    <source>
        <strain evidence="2">MAFF 305830</strain>
    </source>
</reference>
<proteinExistence type="predicted"/>
<accession>A0A0C3AQQ3</accession>
<evidence type="ECO:0000313" key="2">
    <source>
        <dbReference type="Proteomes" id="UP000054097"/>
    </source>
</evidence>
<dbReference type="AlphaFoldDB" id="A0A0C3AQQ3"/>